<dbReference type="EMBL" id="HBUF01058256">
    <property type="protein sequence ID" value="CAG6624846.1"/>
    <property type="molecule type" value="Transcribed_RNA"/>
</dbReference>
<protein>
    <submittedName>
        <fullName evidence="1">Uncharacterized protein</fullName>
    </submittedName>
</protein>
<accession>A0A8D8Q4A6</accession>
<proteinExistence type="predicted"/>
<organism evidence="1">
    <name type="scientific">Cacopsylla melanoneura</name>
    <dbReference type="NCBI Taxonomy" id="428564"/>
    <lineage>
        <taxon>Eukaryota</taxon>
        <taxon>Metazoa</taxon>
        <taxon>Ecdysozoa</taxon>
        <taxon>Arthropoda</taxon>
        <taxon>Hexapoda</taxon>
        <taxon>Insecta</taxon>
        <taxon>Pterygota</taxon>
        <taxon>Neoptera</taxon>
        <taxon>Paraneoptera</taxon>
        <taxon>Hemiptera</taxon>
        <taxon>Sternorrhyncha</taxon>
        <taxon>Psylloidea</taxon>
        <taxon>Psyllidae</taxon>
        <taxon>Psyllinae</taxon>
        <taxon>Cacopsylla</taxon>
    </lineage>
</organism>
<sequence>MKRVTGNEYSRGVLGTDKPLQIVMITSLDCGAIKRVTNQSCVTIKLNQCFRESREIGGNCSVRVDLFKLDESLTRLIVDDVAHSCEYMRYCTVHRVCHNHNRHIVTVG</sequence>
<reference evidence="1" key="1">
    <citation type="submission" date="2021-05" db="EMBL/GenBank/DDBJ databases">
        <authorList>
            <person name="Alioto T."/>
            <person name="Alioto T."/>
            <person name="Gomez Garrido J."/>
        </authorList>
    </citation>
    <scope>NUCLEOTIDE SEQUENCE</scope>
</reference>
<dbReference type="EMBL" id="HBUF01397253">
    <property type="protein sequence ID" value="CAG6735894.1"/>
    <property type="molecule type" value="Transcribed_RNA"/>
</dbReference>
<name>A0A8D8Q4A6_9HEMI</name>
<evidence type="ECO:0000313" key="1">
    <source>
        <dbReference type="EMBL" id="CAG6624846.1"/>
    </source>
</evidence>
<dbReference type="AlphaFoldDB" id="A0A8D8Q4A6"/>